<dbReference type="InterPro" id="IPR011333">
    <property type="entry name" value="SKP1/BTB/POZ_sf"/>
</dbReference>
<feature type="domain" description="BTB" evidence="1">
    <location>
        <begin position="27"/>
        <end position="100"/>
    </location>
</feature>
<keyword evidence="3" id="KW-1185">Reference proteome</keyword>
<dbReference type="Proteomes" id="UP000027222">
    <property type="component" value="Unassembled WGS sequence"/>
</dbReference>
<organism evidence="2 3">
    <name type="scientific">Galerina marginata (strain CBS 339.88)</name>
    <dbReference type="NCBI Taxonomy" id="685588"/>
    <lineage>
        <taxon>Eukaryota</taxon>
        <taxon>Fungi</taxon>
        <taxon>Dikarya</taxon>
        <taxon>Basidiomycota</taxon>
        <taxon>Agaricomycotina</taxon>
        <taxon>Agaricomycetes</taxon>
        <taxon>Agaricomycetidae</taxon>
        <taxon>Agaricales</taxon>
        <taxon>Agaricineae</taxon>
        <taxon>Strophariaceae</taxon>
        <taxon>Galerina</taxon>
    </lineage>
</organism>
<dbReference type="EMBL" id="KL142392">
    <property type="protein sequence ID" value="KDR71583.1"/>
    <property type="molecule type" value="Genomic_DNA"/>
</dbReference>
<dbReference type="Pfam" id="PF00651">
    <property type="entry name" value="BTB"/>
    <property type="match status" value="1"/>
</dbReference>
<sequence length="329" mass="37258">MPPAKRKRTEANEEPEEPVMRSSIWYDDGSIVLEAEKTQFRVHRSVLSKYSKFFKDLFTVPQPEGELLVDGCPVVRMSDSAEDWESLLIAIYSGPQLYNSVKSYPLKLLIAMLRLGNKYDFEELRDHALARIKLELPSKLSDWDALFQVEPEVPGEFFTAGIEFDLVNIAEELGIRSILPMAYHLCIRDQTLDAIFNGCKRPDGTLAELSPSTRYILLRGKGALVRATLDETFIWIMNNEFIPSGTCFSPVDCEKARVTILEESIRSLYQTIACALDIWDERLTETSALCAMCQNAAQSAHQEGREIIWGALPSYFGLPGWGDLKDFEI</sequence>
<evidence type="ECO:0000313" key="2">
    <source>
        <dbReference type="EMBL" id="KDR71583.1"/>
    </source>
</evidence>
<dbReference type="CDD" id="cd18186">
    <property type="entry name" value="BTB_POZ_ZBTB_KLHL-like"/>
    <property type="match status" value="1"/>
</dbReference>
<accession>A0A067SXU5</accession>
<dbReference type="OrthoDB" id="3217871at2759"/>
<name>A0A067SXU5_GALM3</name>
<proteinExistence type="predicted"/>
<evidence type="ECO:0000259" key="1">
    <source>
        <dbReference type="PROSITE" id="PS50097"/>
    </source>
</evidence>
<dbReference type="HOGENOM" id="CLU_033082_3_2_1"/>
<dbReference type="AlphaFoldDB" id="A0A067SXU5"/>
<gene>
    <name evidence="2" type="ORF">GALMADRAFT_143845</name>
</gene>
<evidence type="ECO:0000313" key="3">
    <source>
        <dbReference type="Proteomes" id="UP000027222"/>
    </source>
</evidence>
<dbReference type="SUPFAM" id="SSF54695">
    <property type="entry name" value="POZ domain"/>
    <property type="match status" value="1"/>
</dbReference>
<dbReference type="InterPro" id="IPR000210">
    <property type="entry name" value="BTB/POZ_dom"/>
</dbReference>
<reference evidence="3" key="1">
    <citation type="journal article" date="2014" name="Proc. Natl. Acad. Sci. U.S.A.">
        <title>Extensive sampling of basidiomycete genomes demonstrates inadequacy of the white-rot/brown-rot paradigm for wood decay fungi.</title>
        <authorList>
            <person name="Riley R."/>
            <person name="Salamov A.A."/>
            <person name="Brown D.W."/>
            <person name="Nagy L.G."/>
            <person name="Floudas D."/>
            <person name="Held B.W."/>
            <person name="Levasseur A."/>
            <person name="Lombard V."/>
            <person name="Morin E."/>
            <person name="Otillar R."/>
            <person name="Lindquist E.A."/>
            <person name="Sun H."/>
            <person name="LaButti K.M."/>
            <person name="Schmutz J."/>
            <person name="Jabbour D."/>
            <person name="Luo H."/>
            <person name="Baker S.E."/>
            <person name="Pisabarro A.G."/>
            <person name="Walton J.D."/>
            <person name="Blanchette R.A."/>
            <person name="Henrissat B."/>
            <person name="Martin F."/>
            <person name="Cullen D."/>
            <person name="Hibbett D.S."/>
            <person name="Grigoriev I.V."/>
        </authorList>
    </citation>
    <scope>NUCLEOTIDE SEQUENCE [LARGE SCALE GENOMIC DNA]</scope>
    <source>
        <strain evidence="3">CBS 339.88</strain>
    </source>
</reference>
<dbReference type="PROSITE" id="PS50097">
    <property type="entry name" value="BTB"/>
    <property type="match status" value="1"/>
</dbReference>
<dbReference type="Gene3D" id="3.30.710.10">
    <property type="entry name" value="Potassium Channel Kv1.1, Chain A"/>
    <property type="match status" value="1"/>
</dbReference>
<protein>
    <recommendedName>
        <fullName evidence="1">BTB domain-containing protein</fullName>
    </recommendedName>
</protein>
<dbReference type="SMART" id="SM00225">
    <property type="entry name" value="BTB"/>
    <property type="match status" value="1"/>
</dbReference>